<feature type="repeat" description="TPR" evidence="3">
    <location>
        <begin position="295"/>
        <end position="328"/>
    </location>
</feature>
<dbReference type="Pfam" id="PF13181">
    <property type="entry name" value="TPR_8"/>
    <property type="match status" value="2"/>
</dbReference>
<dbReference type="InterPro" id="IPR019734">
    <property type="entry name" value="TPR_rpt"/>
</dbReference>
<feature type="repeat" description="TPR" evidence="3">
    <location>
        <begin position="329"/>
        <end position="362"/>
    </location>
</feature>
<protein>
    <submittedName>
        <fullName evidence="4">Tetratricopeptide repeat-containing protein</fullName>
    </submittedName>
</protein>
<feature type="repeat" description="TPR" evidence="3">
    <location>
        <begin position="261"/>
        <end position="294"/>
    </location>
</feature>
<dbReference type="OrthoDB" id="358807at2"/>
<dbReference type="SMART" id="SM00028">
    <property type="entry name" value="TPR"/>
    <property type="match status" value="5"/>
</dbReference>
<dbReference type="Gene3D" id="1.25.40.10">
    <property type="entry name" value="Tetratricopeptide repeat domain"/>
    <property type="match status" value="2"/>
</dbReference>
<dbReference type="InterPro" id="IPR011990">
    <property type="entry name" value="TPR-like_helical_dom_sf"/>
</dbReference>
<evidence type="ECO:0000313" key="4">
    <source>
        <dbReference type="EMBL" id="SET50703.1"/>
    </source>
</evidence>
<proteinExistence type="predicted"/>
<keyword evidence="1" id="KW-0677">Repeat</keyword>
<evidence type="ECO:0000256" key="2">
    <source>
        <dbReference type="ARBA" id="ARBA00022803"/>
    </source>
</evidence>
<dbReference type="AlphaFoldDB" id="A0A1I0F0G4"/>
<dbReference type="EMBL" id="FOHU01000012">
    <property type="protein sequence ID" value="SET50703.1"/>
    <property type="molecule type" value="Genomic_DNA"/>
</dbReference>
<dbReference type="SUPFAM" id="SSF81901">
    <property type="entry name" value="HCP-like"/>
    <property type="match status" value="1"/>
</dbReference>
<dbReference type="PANTHER" id="PTHR44858:SF1">
    <property type="entry name" value="UDP-N-ACETYLGLUCOSAMINE--PEPTIDE N-ACETYLGLUCOSAMINYLTRANSFERASE SPINDLY-RELATED"/>
    <property type="match status" value="1"/>
</dbReference>
<dbReference type="PANTHER" id="PTHR44858">
    <property type="entry name" value="TETRATRICOPEPTIDE REPEAT PROTEIN 6"/>
    <property type="match status" value="1"/>
</dbReference>
<dbReference type="InterPro" id="IPR050498">
    <property type="entry name" value="Ycf3"/>
</dbReference>
<dbReference type="RefSeq" id="WP_090444865.1">
    <property type="nucleotide sequence ID" value="NZ_FOHU01000012.1"/>
</dbReference>
<dbReference type="PROSITE" id="PS50005">
    <property type="entry name" value="TPR"/>
    <property type="match status" value="3"/>
</dbReference>
<gene>
    <name evidence="4" type="ORF">SAMN05660297_02626</name>
</gene>
<evidence type="ECO:0000313" key="5">
    <source>
        <dbReference type="Proteomes" id="UP000199568"/>
    </source>
</evidence>
<dbReference type="Proteomes" id="UP000199568">
    <property type="component" value="Unassembled WGS sequence"/>
</dbReference>
<evidence type="ECO:0000256" key="3">
    <source>
        <dbReference type="PROSITE-ProRule" id="PRU00339"/>
    </source>
</evidence>
<name>A0A1I0F0G4_9FIRM</name>
<evidence type="ECO:0000256" key="1">
    <source>
        <dbReference type="ARBA" id="ARBA00022737"/>
    </source>
</evidence>
<keyword evidence="2 3" id="KW-0802">TPR repeat</keyword>
<keyword evidence="5" id="KW-1185">Reference proteome</keyword>
<dbReference type="STRING" id="426128.SAMN05660297_02626"/>
<organism evidence="4 5">
    <name type="scientific">Natronincola peptidivorans</name>
    <dbReference type="NCBI Taxonomy" id="426128"/>
    <lineage>
        <taxon>Bacteria</taxon>
        <taxon>Bacillati</taxon>
        <taxon>Bacillota</taxon>
        <taxon>Clostridia</taxon>
        <taxon>Peptostreptococcales</taxon>
        <taxon>Natronincolaceae</taxon>
        <taxon>Natronincola</taxon>
    </lineage>
</organism>
<dbReference type="Pfam" id="PF13432">
    <property type="entry name" value="TPR_16"/>
    <property type="match status" value="1"/>
</dbReference>
<accession>A0A1I0F0G4</accession>
<reference evidence="4 5" key="1">
    <citation type="submission" date="2016-10" db="EMBL/GenBank/DDBJ databases">
        <authorList>
            <person name="de Groot N.N."/>
        </authorList>
    </citation>
    <scope>NUCLEOTIDE SEQUENCE [LARGE SCALE GENOMIC DNA]</scope>
    <source>
        <strain evidence="4 5">DSM 18979</strain>
    </source>
</reference>
<sequence>MIFLIDDYLLKRTEELSFIHLKNDAQLNIRNYKLPHDGLDMPIMIEELAESIKKKEVNEVITIGSIIRGIIYLLGIDSKFKHKKEYIEFLYKANPKIEEYILFQGLQALEVNNLIKGIIYFKCLLLINPKNTNALINYGTTVLQYRDKELITMKKTYTKFTKEARDKLEELLLIKKDEPLAYYYLGFIYKDSKQFIKAKLHWEKAIEHGIEEKYKEHLQALLIEVEDMVQYEKGYEAVLAGRPQEGLPLLEELKKRYEEWWNLLFFIGLAHRQLGAFHVALQYFKRVLELKENQVDSIVELGLCYGALGEIEKSIEEFHRALALEEKNSEVLCNLAMMYFEIGDKTKAEKYINLSFDINPHDEITIACKKKITGLK</sequence>